<dbReference type="STRING" id="1524460.IX84_27380"/>
<evidence type="ECO:0000256" key="4">
    <source>
        <dbReference type="ARBA" id="ARBA00004931"/>
    </source>
</evidence>
<dbReference type="InterPro" id="IPR036038">
    <property type="entry name" value="Aminotransferase-like"/>
</dbReference>
<evidence type="ECO:0000256" key="17">
    <source>
        <dbReference type="RuleBase" id="RU004516"/>
    </source>
</evidence>
<evidence type="ECO:0000256" key="9">
    <source>
        <dbReference type="ARBA" id="ARBA00022679"/>
    </source>
</evidence>
<dbReference type="PROSITE" id="PS00770">
    <property type="entry name" value="AA_TRANSFER_CLASS_4"/>
    <property type="match status" value="1"/>
</dbReference>
<organism evidence="19 20">
    <name type="scientific">Phaeodactylibacter xiamenensis</name>
    <dbReference type="NCBI Taxonomy" id="1524460"/>
    <lineage>
        <taxon>Bacteria</taxon>
        <taxon>Pseudomonadati</taxon>
        <taxon>Bacteroidota</taxon>
        <taxon>Saprospiria</taxon>
        <taxon>Saprospirales</taxon>
        <taxon>Haliscomenobacteraceae</taxon>
        <taxon>Phaeodactylibacter</taxon>
    </lineage>
</organism>
<dbReference type="Pfam" id="PF01063">
    <property type="entry name" value="Aminotran_4"/>
    <property type="match status" value="1"/>
</dbReference>
<evidence type="ECO:0000256" key="1">
    <source>
        <dbReference type="ARBA" id="ARBA00001933"/>
    </source>
</evidence>
<dbReference type="Gene3D" id="3.20.10.10">
    <property type="entry name" value="D-amino Acid Aminotransferase, subunit A, domain 2"/>
    <property type="match status" value="1"/>
</dbReference>
<dbReference type="NCBIfam" id="TIGR01123">
    <property type="entry name" value="ilvE_II"/>
    <property type="match status" value="1"/>
</dbReference>
<dbReference type="SUPFAM" id="SSF56752">
    <property type="entry name" value="D-aminoacid aminotransferase-like PLP-dependent enzymes"/>
    <property type="match status" value="1"/>
</dbReference>
<evidence type="ECO:0000256" key="6">
    <source>
        <dbReference type="ARBA" id="ARBA00009320"/>
    </source>
</evidence>
<comment type="pathway">
    <text evidence="5">Amino-acid biosynthesis; L-leucine biosynthesis; L-leucine from 3-methyl-2-oxobutanoate: step 4/4.</text>
</comment>
<dbReference type="Gene3D" id="3.30.470.10">
    <property type="match status" value="1"/>
</dbReference>
<accession>A0A098S254</accession>
<comment type="catalytic activity">
    <reaction evidence="14 18">
        <text>L-leucine + 2-oxoglutarate = 4-methyl-2-oxopentanoate + L-glutamate</text>
        <dbReference type="Rhea" id="RHEA:18321"/>
        <dbReference type="ChEBI" id="CHEBI:16810"/>
        <dbReference type="ChEBI" id="CHEBI:17865"/>
        <dbReference type="ChEBI" id="CHEBI:29985"/>
        <dbReference type="ChEBI" id="CHEBI:57427"/>
        <dbReference type="EC" id="2.6.1.42"/>
    </reaction>
</comment>
<dbReference type="Proteomes" id="UP000029736">
    <property type="component" value="Unassembled WGS sequence"/>
</dbReference>
<keyword evidence="11 18" id="KW-0100">Branched-chain amino acid biosynthesis</keyword>
<dbReference type="InterPro" id="IPR001544">
    <property type="entry name" value="Aminotrans_IV"/>
</dbReference>
<evidence type="ECO:0000256" key="5">
    <source>
        <dbReference type="ARBA" id="ARBA00005072"/>
    </source>
</evidence>
<evidence type="ECO:0000256" key="12">
    <source>
        <dbReference type="ARBA" id="ARBA00048212"/>
    </source>
</evidence>
<dbReference type="GO" id="GO:0009098">
    <property type="term" value="P:L-leucine biosynthetic process"/>
    <property type="evidence" value="ECO:0007669"/>
    <property type="project" value="UniProtKB-UniPathway"/>
</dbReference>
<sequence>MKFNIKITKAQNSQLGQVDFDDIPFGRVFSDHMFVADYKDGEWQSPRIVPFGRFEMHPAAMVLHYGQAIFEGMKASKSHDGTPFFLRPEMHAKRLNNSARRMCMPEVPEALFLEALHTLVDLDSDWIPPQEGSALYIRPYMFATDEFIGVKPSATYRFIIFTGPVGPYYPKPVSLIADRQFARAAVQGGTGEAKVAGNYAASLLPAKLANEKGYDQVMWLDSREFKYIQEVGTMNIFFVIDGTVVTPKLDGGILPGITRDTILKLLPEHGYKVEERPIAIDELVDAYKAGKLQEVFGSGTAAVVAHVSKVAYDGFEMELPPVEERKVGPFIKAQIDGMRSGKIEDKHGWIVPVQGQAVNA</sequence>
<dbReference type="PIRSF" id="PIRSF006468">
    <property type="entry name" value="BCAT1"/>
    <property type="match status" value="1"/>
</dbReference>
<keyword evidence="20" id="KW-1185">Reference proteome</keyword>
<comment type="pathway">
    <text evidence="4">Amino-acid biosynthesis; L-valine biosynthesis; L-valine from pyruvate: step 4/4.</text>
</comment>
<keyword evidence="7 18" id="KW-0032">Aminotransferase</keyword>
<keyword evidence="9 18" id="KW-0808">Transferase</keyword>
<dbReference type="RefSeq" id="WP_044228173.1">
    <property type="nucleotide sequence ID" value="NZ_JBKAGJ010000004.1"/>
</dbReference>
<protein>
    <recommendedName>
        <fullName evidence="18">Branched-chain-amino-acid aminotransferase</fullName>
        <ecNumber evidence="18">2.6.1.42</ecNumber>
    </recommendedName>
</protein>
<dbReference type="InterPro" id="IPR043131">
    <property type="entry name" value="BCAT-like_N"/>
</dbReference>
<feature type="modified residue" description="N6-(pyridoxal phosphate)lysine" evidence="15">
    <location>
        <position position="194"/>
    </location>
</feature>
<comment type="similarity">
    <text evidence="6 16">Belongs to the class-IV pyridoxal-phosphate-dependent aminotransferase family.</text>
</comment>
<evidence type="ECO:0000256" key="18">
    <source>
        <dbReference type="RuleBase" id="RU004517"/>
    </source>
</evidence>
<evidence type="ECO:0000256" key="16">
    <source>
        <dbReference type="RuleBase" id="RU004106"/>
    </source>
</evidence>
<evidence type="ECO:0000256" key="3">
    <source>
        <dbReference type="ARBA" id="ARBA00004824"/>
    </source>
</evidence>
<dbReference type="GO" id="GO:0009097">
    <property type="term" value="P:isoleucine biosynthetic process"/>
    <property type="evidence" value="ECO:0007669"/>
    <property type="project" value="UniProtKB-UniPathway"/>
</dbReference>
<dbReference type="EMBL" id="JPOS01000090">
    <property type="protein sequence ID" value="KGE85247.1"/>
    <property type="molecule type" value="Genomic_DNA"/>
</dbReference>
<dbReference type="UniPathway" id="UPA00048">
    <property type="reaction ID" value="UER00073"/>
</dbReference>
<dbReference type="UniPathway" id="UPA00049">
    <property type="reaction ID" value="UER00062"/>
</dbReference>
<comment type="function">
    <text evidence="2">Acts on leucine, isoleucine and valine.</text>
</comment>
<comment type="pathway">
    <text evidence="3">Amino-acid biosynthesis; L-isoleucine biosynthesis; L-isoleucine from 2-oxobutanoate: step 4/4.</text>
</comment>
<comment type="cofactor">
    <cofactor evidence="1 17">
        <name>pyridoxal 5'-phosphate</name>
        <dbReference type="ChEBI" id="CHEBI:597326"/>
    </cofactor>
</comment>
<evidence type="ECO:0000256" key="14">
    <source>
        <dbReference type="ARBA" id="ARBA00049229"/>
    </source>
</evidence>
<reference evidence="19 20" key="1">
    <citation type="journal article" date="2014" name="Int. J. Syst. Evol. Microbiol.">
        <title>Phaeodactylibacter xiamenensis gen. nov., sp. nov., a member of the family Saprospiraceae isolated from the marine alga Phaeodactylum tricornutum.</title>
        <authorList>
            <person name="Chen Z.Jr."/>
            <person name="Lei X."/>
            <person name="Lai Q."/>
            <person name="Li Y."/>
            <person name="Zhang B."/>
            <person name="Zhang J."/>
            <person name="Zhang H."/>
            <person name="Yang L."/>
            <person name="Zheng W."/>
            <person name="Tian Y."/>
            <person name="Yu Z."/>
            <person name="Xu H.Jr."/>
            <person name="Zheng T."/>
        </authorList>
    </citation>
    <scope>NUCLEOTIDE SEQUENCE [LARGE SCALE GENOMIC DNA]</scope>
    <source>
        <strain evidence="19 20">KD52</strain>
    </source>
</reference>
<dbReference type="PANTHER" id="PTHR11825:SF44">
    <property type="entry name" value="BRANCHED-CHAIN-AMINO-ACID AMINOTRANSFERASE"/>
    <property type="match status" value="1"/>
</dbReference>
<dbReference type="EC" id="2.6.1.42" evidence="18"/>
<dbReference type="PANTHER" id="PTHR11825">
    <property type="entry name" value="SUBGROUP IIII AMINOTRANSFERASE"/>
    <property type="match status" value="1"/>
</dbReference>
<proteinExistence type="inferred from homology"/>
<comment type="caution">
    <text evidence="19">The sequence shown here is derived from an EMBL/GenBank/DDBJ whole genome shotgun (WGS) entry which is preliminary data.</text>
</comment>
<keyword evidence="10 17" id="KW-0663">Pyridoxal phosphate</keyword>
<dbReference type="InterPro" id="IPR043132">
    <property type="entry name" value="BCAT-like_C"/>
</dbReference>
<dbReference type="GO" id="GO:0052654">
    <property type="term" value="F:L-leucine-2-oxoglutarate transaminase activity"/>
    <property type="evidence" value="ECO:0007669"/>
    <property type="project" value="RHEA"/>
</dbReference>
<dbReference type="InterPro" id="IPR018300">
    <property type="entry name" value="Aminotrans_IV_CS"/>
</dbReference>
<dbReference type="UniPathway" id="UPA00047">
    <property type="reaction ID" value="UER00058"/>
</dbReference>
<evidence type="ECO:0000256" key="10">
    <source>
        <dbReference type="ARBA" id="ARBA00022898"/>
    </source>
</evidence>
<dbReference type="GO" id="GO:0052656">
    <property type="term" value="F:L-isoleucine-2-oxoglutarate transaminase activity"/>
    <property type="evidence" value="ECO:0007669"/>
    <property type="project" value="RHEA"/>
</dbReference>
<name>A0A098S254_9BACT</name>
<dbReference type="InterPro" id="IPR005786">
    <property type="entry name" value="B_amino_transII"/>
</dbReference>
<dbReference type="GO" id="GO:0052655">
    <property type="term" value="F:L-valine-2-oxoglutarate transaminase activity"/>
    <property type="evidence" value="ECO:0007669"/>
    <property type="project" value="RHEA"/>
</dbReference>
<dbReference type="NCBIfam" id="NF009897">
    <property type="entry name" value="PRK13357.1"/>
    <property type="match status" value="1"/>
</dbReference>
<evidence type="ECO:0000256" key="2">
    <source>
        <dbReference type="ARBA" id="ARBA00003109"/>
    </source>
</evidence>
<dbReference type="AlphaFoldDB" id="A0A098S254"/>
<dbReference type="CDD" id="cd01557">
    <property type="entry name" value="BCAT_beta_family"/>
    <property type="match status" value="1"/>
</dbReference>
<evidence type="ECO:0000256" key="13">
    <source>
        <dbReference type="ARBA" id="ARBA00048798"/>
    </source>
</evidence>
<evidence type="ECO:0000313" key="20">
    <source>
        <dbReference type="Proteomes" id="UP000029736"/>
    </source>
</evidence>
<dbReference type="OrthoDB" id="9804984at2"/>
<evidence type="ECO:0000256" key="15">
    <source>
        <dbReference type="PIRSR" id="PIRSR006468-1"/>
    </source>
</evidence>
<dbReference type="GO" id="GO:0009099">
    <property type="term" value="P:L-valine biosynthetic process"/>
    <property type="evidence" value="ECO:0007669"/>
    <property type="project" value="UniProtKB-UniPathway"/>
</dbReference>
<evidence type="ECO:0000256" key="7">
    <source>
        <dbReference type="ARBA" id="ARBA00022576"/>
    </source>
</evidence>
<evidence type="ECO:0000313" key="19">
    <source>
        <dbReference type="EMBL" id="KGE85247.1"/>
    </source>
</evidence>
<comment type="catalytic activity">
    <reaction evidence="13 18">
        <text>L-isoleucine + 2-oxoglutarate = (S)-3-methyl-2-oxopentanoate + L-glutamate</text>
        <dbReference type="Rhea" id="RHEA:24801"/>
        <dbReference type="ChEBI" id="CHEBI:16810"/>
        <dbReference type="ChEBI" id="CHEBI:29985"/>
        <dbReference type="ChEBI" id="CHEBI:35146"/>
        <dbReference type="ChEBI" id="CHEBI:58045"/>
        <dbReference type="EC" id="2.6.1.42"/>
    </reaction>
</comment>
<gene>
    <name evidence="19" type="ORF">IX84_27380</name>
</gene>
<keyword evidence="8 18" id="KW-0028">Amino-acid biosynthesis</keyword>
<dbReference type="InterPro" id="IPR033939">
    <property type="entry name" value="BCAT_family"/>
</dbReference>
<comment type="catalytic activity">
    <reaction evidence="12 18">
        <text>L-valine + 2-oxoglutarate = 3-methyl-2-oxobutanoate + L-glutamate</text>
        <dbReference type="Rhea" id="RHEA:24813"/>
        <dbReference type="ChEBI" id="CHEBI:11851"/>
        <dbReference type="ChEBI" id="CHEBI:16810"/>
        <dbReference type="ChEBI" id="CHEBI:29985"/>
        <dbReference type="ChEBI" id="CHEBI:57762"/>
        <dbReference type="EC" id="2.6.1.42"/>
    </reaction>
</comment>
<evidence type="ECO:0000256" key="11">
    <source>
        <dbReference type="ARBA" id="ARBA00023304"/>
    </source>
</evidence>
<evidence type="ECO:0000256" key="8">
    <source>
        <dbReference type="ARBA" id="ARBA00022605"/>
    </source>
</evidence>